<dbReference type="GO" id="GO:0008289">
    <property type="term" value="F:lipid binding"/>
    <property type="evidence" value="ECO:0007669"/>
    <property type="project" value="InterPro"/>
</dbReference>
<feature type="region of interest" description="Disordered" evidence="1">
    <location>
        <begin position="534"/>
        <end position="563"/>
    </location>
</feature>
<feature type="compositionally biased region" description="Low complexity" evidence="1">
    <location>
        <begin position="619"/>
        <end position="652"/>
    </location>
</feature>
<sequence>MVFVEPSKSINVHGLWLDEKRNRAAETALGSSLQLVRNILGPASGYRLLPQVSFFCGGYCSLPYLRADGYRIIASTSPYHQVASAFDHQEILQDWGWIEEHLMPLAERVEGRDFRILAIKYFSDLARGKPFHLPRIGSVHVDLNRLDKQEVLEEQRKDLPDEEEIAVLGPDNPDEDAVDEVDLDTDDAMSPRSAYGGEWTDKIIGTDADPSVSSSETTDFSAGDKETRPDLQAASGAENGESVAEWPGLQSMPEQFTHPEEAFSWLRAMARGTEYDGWRYVEEEAGVTFYKKEVEGPGGKREIYKGVVVIDAPAKNIFEMINKAEKWPKWDRTLSKVQLLDRVDDKNEIVHMHIKKFFPSFSSLAQAVNMSKRAENERDMVVFKSWGRHERDSYVLYLRSVDYDKLAPEPGVMRMETDGCGFLVEPMNSIFPSSAFRSPLSQSSGVAAASIVTFVSDIDWKGWLTPIMGEYVHFTKVMLLKEIRNSFTPDLAFVGRRSTAALPSAEDEQESQQYSFQSAMKGFTTFVEEKKKQMIEERERRKRERSKESADETPAESEEEREIGMLDKLKAMLDTAKASDKPTEGTATATATADAEGDTAIKSDKGLWGQWKQALTLKTATGAATTDSPSSAGDETAGAAAATPTPDSSAPTQSMTSGWLSRVKGALAKDESATGASAPAVSTSAAGEAKKASWFGRATGSPAESATAEAKSPAGPDTNGGGSSWLNRMKESVAVVTAKKSDESGMEKGWLERMKEAVKTKEATNASTTGAPGDDGSPKSEQKTLTVIKFSIMEDEQENNGKGKEVEKHHHDEEDDPAEETRKQQHDDSSTFGLI</sequence>
<dbReference type="AlphaFoldDB" id="L8HDG1"/>
<feature type="domain" description="START" evidence="2">
    <location>
        <begin position="273"/>
        <end position="473"/>
    </location>
</feature>
<feature type="compositionally biased region" description="Acidic residues" evidence="1">
    <location>
        <begin position="551"/>
        <end position="561"/>
    </location>
</feature>
<accession>L8HDG1</accession>
<dbReference type="OrthoDB" id="74575at2759"/>
<dbReference type="Proteomes" id="UP000011083">
    <property type="component" value="Unassembled WGS sequence"/>
</dbReference>
<name>L8HDG1_ACACF</name>
<dbReference type="SUPFAM" id="SSF55961">
    <property type="entry name" value="Bet v1-like"/>
    <property type="match status" value="1"/>
</dbReference>
<feature type="compositionally biased region" description="Basic and acidic residues" evidence="1">
    <location>
        <begin position="819"/>
        <end position="829"/>
    </location>
</feature>
<dbReference type="PROSITE" id="PS50848">
    <property type="entry name" value="START"/>
    <property type="match status" value="1"/>
</dbReference>
<protein>
    <submittedName>
        <fullName evidence="3">START domain containing protein</fullName>
    </submittedName>
</protein>
<dbReference type="GeneID" id="14924193"/>
<evidence type="ECO:0000313" key="3">
    <source>
        <dbReference type="EMBL" id="ELR23220.1"/>
    </source>
</evidence>
<feature type="compositionally biased region" description="Polar residues" evidence="1">
    <location>
        <begin position="211"/>
        <end position="220"/>
    </location>
</feature>
<evidence type="ECO:0000259" key="2">
    <source>
        <dbReference type="PROSITE" id="PS50848"/>
    </source>
</evidence>
<dbReference type="CDD" id="cd00177">
    <property type="entry name" value="START"/>
    <property type="match status" value="1"/>
</dbReference>
<dbReference type="KEGG" id="acan:ACA1_068040"/>
<reference evidence="3 4" key="1">
    <citation type="journal article" date="2013" name="Genome Biol.">
        <title>Genome of Acanthamoeba castellanii highlights extensive lateral gene transfer and early evolution of tyrosine kinase signaling.</title>
        <authorList>
            <person name="Clarke M."/>
            <person name="Lohan A.J."/>
            <person name="Liu B."/>
            <person name="Lagkouvardos I."/>
            <person name="Roy S."/>
            <person name="Zafar N."/>
            <person name="Bertelli C."/>
            <person name="Schilde C."/>
            <person name="Kianianmomeni A."/>
            <person name="Burglin T.R."/>
            <person name="Frech C."/>
            <person name="Turcotte B."/>
            <person name="Kopec K.O."/>
            <person name="Synnott J.M."/>
            <person name="Choo C."/>
            <person name="Paponov I."/>
            <person name="Finkler A."/>
            <person name="Soon Heng Tan C."/>
            <person name="Hutchins A.P."/>
            <person name="Weinmeier T."/>
            <person name="Rattei T."/>
            <person name="Chu J.S."/>
            <person name="Gimenez G."/>
            <person name="Irimia M."/>
            <person name="Rigden D.J."/>
            <person name="Fitzpatrick D.A."/>
            <person name="Lorenzo-Morales J."/>
            <person name="Bateman A."/>
            <person name="Chiu C.H."/>
            <person name="Tang P."/>
            <person name="Hegemann P."/>
            <person name="Fromm H."/>
            <person name="Raoult D."/>
            <person name="Greub G."/>
            <person name="Miranda-Saavedra D."/>
            <person name="Chen N."/>
            <person name="Nash P."/>
            <person name="Ginger M.L."/>
            <person name="Horn M."/>
            <person name="Schaap P."/>
            <person name="Caler L."/>
            <person name="Loftus B."/>
        </authorList>
    </citation>
    <scope>NUCLEOTIDE SEQUENCE [LARGE SCALE GENOMIC DNA]</scope>
    <source>
        <strain evidence="3 4">Neff</strain>
    </source>
</reference>
<dbReference type="Gene3D" id="3.30.530.20">
    <property type="match status" value="1"/>
</dbReference>
<feature type="compositionally biased region" description="Basic and acidic residues" evidence="1">
    <location>
        <begin position="739"/>
        <end position="762"/>
    </location>
</feature>
<dbReference type="EMBL" id="KB007857">
    <property type="protein sequence ID" value="ELR23220.1"/>
    <property type="molecule type" value="Genomic_DNA"/>
</dbReference>
<dbReference type="InterPro" id="IPR045096">
    <property type="entry name" value="EDR2-like"/>
</dbReference>
<dbReference type="Pfam" id="PF01852">
    <property type="entry name" value="START"/>
    <property type="match status" value="1"/>
</dbReference>
<dbReference type="InterPro" id="IPR023393">
    <property type="entry name" value="START-like_dom_sf"/>
</dbReference>
<dbReference type="InterPro" id="IPR002913">
    <property type="entry name" value="START_lipid-bd_dom"/>
</dbReference>
<proteinExistence type="predicted"/>
<feature type="region of interest" description="Disordered" evidence="1">
    <location>
        <begin position="619"/>
        <end position="835"/>
    </location>
</feature>
<dbReference type="PANTHER" id="PTHR12136:SF91">
    <property type="entry name" value="PROTEIN ENHANCED DISEASE RESISTANCE 2-LIKE"/>
    <property type="match status" value="1"/>
</dbReference>
<dbReference type="VEuPathDB" id="AmoebaDB:ACA1_068040"/>
<feature type="compositionally biased region" description="Acidic residues" evidence="1">
    <location>
        <begin position="172"/>
        <end position="187"/>
    </location>
</feature>
<evidence type="ECO:0000313" key="4">
    <source>
        <dbReference type="Proteomes" id="UP000011083"/>
    </source>
</evidence>
<dbReference type="PANTHER" id="PTHR12136">
    <property type="entry name" value="ENHANCED DISEASE RESISTANCE-RELATED"/>
    <property type="match status" value="1"/>
</dbReference>
<keyword evidence="4" id="KW-1185">Reference proteome</keyword>
<feature type="compositionally biased region" description="Basic and acidic residues" evidence="1">
    <location>
        <begin position="799"/>
        <end position="812"/>
    </location>
</feature>
<feature type="region of interest" description="Disordered" evidence="1">
    <location>
        <begin position="154"/>
        <end position="243"/>
    </location>
</feature>
<organism evidence="3 4">
    <name type="scientific">Acanthamoeba castellanii (strain ATCC 30010 / Neff)</name>
    <dbReference type="NCBI Taxonomy" id="1257118"/>
    <lineage>
        <taxon>Eukaryota</taxon>
        <taxon>Amoebozoa</taxon>
        <taxon>Discosea</taxon>
        <taxon>Longamoebia</taxon>
        <taxon>Centramoebida</taxon>
        <taxon>Acanthamoebidae</taxon>
        <taxon>Acanthamoeba</taxon>
    </lineage>
</organism>
<evidence type="ECO:0000256" key="1">
    <source>
        <dbReference type="SAM" id="MobiDB-lite"/>
    </source>
</evidence>
<dbReference type="RefSeq" id="XP_004352748.1">
    <property type="nucleotide sequence ID" value="XM_004352696.1"/>
</dbReference>
<gene>
    <name evidence="3" type="ORF">ACA1_068040</name>
</gene>
<feature type="compositionally biased region" description="Basic and acidic residues" evidence="1">
    <location>
        <begin position="534"/>
        <end position="550"/>
    </location>
</feature>